<comment type="caution">
    <text evidence="1">The sequence shown here is derived from an EMBL/GenBank/DDBJ whole genome shotgun (WGS) entry which is preliminary data.</text>
</comment>
<dbReference type="AlphaFoldDB" id="A0A9D4E2I5"/>
<evidence type="ECO:0000313" key="2">
    <source>
        <dbReference type="Proteomes" id="UP000828390"/>
    </source>
</evidence>
<organism evidence="1 2">
    <name type="scientific">Dreissena polymorpha</name>
    <name type="common">Zebra mussel</name>
    <name type="synonym">Mytilus polymorpha</name>
    <dbReference type="NCBI Taxonomy" id="45954"/>
    <lineage>
        <taxon>Eukaryota</taxon>
        <taxon>Metazoa</taxon>
        <taxon>Spiralia</taxon>
        <taxon>Lophotrochozoa</taxon>
        <taxon>Mollusca</taxon>
        <taxon>Bivalvia</taxon>
        <taxon>Autobranchia</taxon>
        <taxon>Heteroconchia</taxon>
        <taxon>Euheterodonta</taxon>
        <taxon>Imparidentia</taxon>
        <taxon>Neoheterodontei</taxon>
        <taxon>Myida</taxon>
        <taxon>Dreissenoidea</taxon>
        <taxon>Dreissenidae</taxon>
        <taxon>Dreissena</taxon>
    </lineage>
</organism>
<dbReference type="Proteomes" id="UP000828390">
    <property type="component" value="Unassembled WGS sequence"/>
</dbReference>
<gene>
    <name evidence="1" type="ORF">DPMN_172546</name>
</gene>
<proteinExistence type="predicted"/>
<evidence type="ECO:0000313" key="1">
    <source>
        <dbReference type="EMBL" id="KAH3771235.1"/>
    </source>
</evidence>
<dbReference type="EMBL" id="JAIWYP010000009">
    <property type="protein sequence ID" value="KAH3771235.1"/>
    <property type="molecule type" value="Genomic_DNA"/>
</dbReference>
<dbReference type="SUPFAM" id="SSF57903">
    <property type="entry name" value="FYVE/PHD zinc finger"/>
    <property type="match status" value="1"/>
</dbReference>
<name>A0A9D4E2I5_DREPO</name>
<reference evidence="1" key="1">
    <citation type="journal article" date="2019" name="bioRxiv">
        <title>The Genome of the Zebra Mussel, Dreissena polymorpha: A Resource for Invasive Species Research.</title>
        <authorList>
            <person name="McCartney M.A."/>
            <person name="Auch B."/>
            <person name="Kono T."/>
            <person name="Mallez S."/>
            <person name="Zhang Y."/>
            <person name="Obille A."/>
            <person name="Becker A."/>
            <person name="Abrahante J.E."/>
            <person name="Garbe J."/>
            <person name="Badalamenti J.P."/>
            <person name="Herman A."/>
            <person name="Mangelson H."/>
            <person name="Liachko I."/>
            <person name="Sullivan S."/>
            <person name="Sone E.D."/>
            <person name="Koren S."/>
            <person name="Silverstein K.A.T."/>
            <person name="Beckman K.B."/>
            <person name="Gohl D.M."/>
        </authorList>
    </citation>
    <scope>NUCLEOTIDE SEQUENCE</scope>
    <source>
        <strain evidence="1">Duluth1</strain>
        <tissue evidence="1">Whole animal</tissue>
    </source>
</reference>
<dbReference type="InterPro" id="IPR013083">
    <property type="entry name" value="Znf_RING/FYVE/PHD"/>
</dbReference>
<dbReference type="InterPro" id="IPR011011">
    <property type="entry name" value="Znf_FYVE_PHD"/>
</dbReference>
<reference evidence="1" key="2">
    <citation type="submission" date="2020-11" db="EMBL/GenBank/DDBJ databases">
        <authorList>
            <person name="McCartney M.A."/>
            <person name="Auch B."/>
            <person name="Kono T."/>
            <person name="Mallez S."/>
            <person name="Becker A."/>
            <person name="Gohl D.M."/>
            <person name="Silverstein K.A.T."/>
            <person name="Koren S."/>
            <person name="Bechman K.B."/>
            <person name="Herman A."/>
            <person name="Abrahante J.E."/>
            <person name="Garbe J."/>
        </authorList>
    </citation>
    <scope>NUCLEOTIDE SEQUENCE</scope>
    <source>
        <strain evidence="1">Duluth1</strain>
        <tissue evidence="1">Whole animal</tissue>
    </source>
</reference>
<protein>
    <submittedName>
        <fullName evidence="1">Uncharacterized protein</fullName>
    </submittedName>
</protein>
<accession>A0A9D4E2I5</accession>
<dbReference type="Gene3D" id="3.30.40.10">
    <property type="entry name" value="Zinc/RING finger domain, C3HC4 (zinc finger)"/>
    <property type="match status" value="1"/>
</dbReference>
<sequence>MKPGPIKKPCGQCGNPVAINHRAVQCEDCFYWLHIGPKYANISPAEYGKLANSDKA</sequence>
<keyword evidence="2" id="KW-1185">Reference proteome</keyword>